<gene>
    <name evidence="3" type="ORF">VZ94_12190</name>
</gene>
<dbReference type="EMBL" id="LAJX01000119">
    <property type="protein sequence ID" value="KJV06290.1"/>
    <property type="molecule type" value="Genomic_DNA"/>
</dbReference>
<dbReference type="GO" id="GO:0016717">
    <property type="term" value="F:oxidoreductase activity, acting on paired donors, with oxidation of a pair of donors resulting in the reduction of molecular oxygen to two molecules of water"/>
    <property type="evidence" value="ECO:0007669"/>
    <property type="project" value="TreeGrafter"/>
</dbReference>
<dbReference type="GO" id="GO:0008610">
    <property type="term" value="P:lipid biosynthetic process"/>
    <property type="evidence" value="ECO:0007669"/>
    <property type="project" value="UniProtKB-ARBA"/>
</dbReference>
<dbReference type="Pfam" id="PF00487">
    <property type="entry name" value="FA_desaturase"/>
    <property type="match status" value="1"/>
</dbReference>
<accession>A0A0F3IHL9</accession>
<name>A0A0F3IHL9_9GAMM</name>
<evidence type="ECO:0000313" key="3">
    <source>
        <dbReference type="EMBL" id="KJV06290.1"/>
    </source>
</evidence>
<dbReference type="Proteomes" id="UP000033684">
    <property type="component" value="Unassembled WGS sequence"/>
</dbReference>
<dbReference type="InterPro" id="IPR005804">
    <property type="entry name" value="FA_desaturase_dom"/>
</dbReference>
<dbReference type="AlphaFoldDB" id="A0A0F3IHL9"/>
<feature type="transmembrane region" description="Helical" evidence="1">
    <location>
        <begin position="7"/>
        <end position="28"/>
    </location>
</feature>
<keyword evidence="1" id="KW-1133">Transmembrane helix</keyword>
<evidence type="ECO:0000256" key="1">
    <source>
        <dbReference type="SAM" id="Phobius"/>
    </source>
</evidence>
<evidence type="ECO:0000313" key="4">
    <source>
        <dbReference type="Proteomes" id="UP000033684"/>
    </source>
</evidence>
<reference evidence="3 4" key="2">
    <citation type="journal article" date="2016" name="Microb. Ecol.">
        <title>Genome Characteristics of a Novel Type I Methanotroph (Sn10-6) Isolated from a Flooded Indian Rice Field.</title>
        <authorList>
            <person name="Rahalkar M.C."/>
            <person name="Pandit P.S."/>
            <person name="Dhakephalkar P.K."/>
            <person name="Pore S."/>
            <person name="Arora P."/>
            <person name="Kapse N."/>
        </authorList>
    </citation>
    <scope>NUCLEOTIDE SEQUENCE [LARGE SCALE GENOMIC DNA]</scope>
    <source>
        <strain evidence="3 4">Sn10-6</strain>
    </source>
</reference>
<dbReference type="PANTHER" id="PTHR19353:SF19">
    <property type="entry name" value="DELTA(5) FATTY ACID DESATURASE C-RELATED"/>
    <property type="match status" value="1"/>
</dbReference>
<feature type="domain" description="Fatty acid desaturase" evidence="2">
    <location>
        <begin position="5"/>
        <end position="99"/>
    </location>
</feature>
<dbReference type="PANTHER" id="PTHR19353">
    <property type="entry name" value="FATTY ACID DESATURASE 2"/>
    <property type="match status" value="1"/>
</dbReference>
<proteinExistence type="predicted"/>
<dbReference type="GO" id="GO:0016020">
    <property type="term" value="C:membrane"/>
    <property type="evidence" value="ECO:0007669"/>
    <property type="project" value="TreeGrafter"/>
</dbReference>
<evidence type="ECO:0000259" key="2">
    <source>
        <dbReference type="Pfam" id="PF00487"/>
    </source>
</evidence>
<keyword evidence="1" id="KW-0472">Membrane</keyword>
<dbReference type="InterPro" id="IPR012171">
    <property type="entry name" value="Fatty_acid_desaturase"/>
</dbReference>
<protein>
    <recommendedName>
        <fullName evidence="2">Fatty acid desaturase domain-containing protein</fullName>
    </recommendedName>
</protein>
<dbReference type="OrthoDB" id="104711at2"/>
<reference evidence="4" key="1">
    <citation type="submission" date="2015-03" db="EMBL/GenBank/DDBJ databases">
        <title>Draft genome sequence of a novel methanotroph (Sn10-6) isolated from flooded ricefield rhizosphere in India.</title>
        <authorList>
            <person name="Pandit P.S."/>
            <person name="Pore S.D."/>
            <person name="Arora P."/>
            <person name="Kapse N.G."/>
            <person name="Dhakephalkar P.K."/>
            <person name="Rahalkar M.C."/>
        </authorList>
    </citation>
    <scope>NUCLEOTIDE SEQUENCE [LARGE SCALE GENOMIC DNA]</scope>
    <source>
        <strain evidence="4">Sn10-6</strain>
    </source>
</reference>
<dbReference type="RefSeq" id="WP_045779436.1">
    <property type="nucleotide sequence ID" value="NZ_LAJX01000119.1"/>
</dbReference>
<sequence length="125" mass="14385">MAIILLVYKYLLAGFVIGFVFALNHVGLPVISGDFPVDRLTLQTYTTRNVNGAFGRWFWGVLAYQTEHHLWPGISWHKLPIAAKITRDFCQQHGIIYNEATPRECFIDSVASLKRFRLQRQCSSR</sequence>
<comment type="caution">
    <text evidence="3">The sequence shown here is derived from an EMBL/GenBank/DDBJ whole genome shotgun (WGS) entry which is preliminary data.</text>
</comment>
<keyword evidence="1" id="KW-0812">Transmembrane</keyword>
<organism evidence="3 4">
    <name type="scientific">Methylocucumis oryzae</name>
    <dbReference type="NCBI Taxonomy" id="1632867"/>
    <lineage>
        <taxon>Bacteria</taxon>
        <taxon>Pseudomonadati</taxon>
        <taxon>Pseudomonadota</taxon>
        <taxon>Gammaproteobacteria</taxon>
        <taxon>Methylococcales</taxon>
        <taxon>Methylococcaceae</taxon>
        <taxon>Methylocucumis</taxon>
    </lineage>
</organism>
<keyword evidence="4" id="KW-1185">Reference proteome</keyword>